<dbReference type="AlphaFoldDB" id="A0A844FXM6"/>
<evidence type="ECO:0000259" key="4">
    <source>
        <dbReference type="PROSITE" id="PS01124"/>
    </source>
</evidence>
<dbReference type="PROSITE" id="PS00041">
    <property type="entry name" value="HTH_ARAC_FAMILY_1"/>
    <property type="match status" value="1"/>
</dbReference>
<proteinExistence type="predicted"/>
<dbReference type="PRINTS" id="PR00032">
    <property type="entry name" value="HTHARAC"/>
</dbReference>
<sequence length="304" mass="34935">MRIRSRKDNPYRTEQFQRIPVDDEFPVGVPDFNTRDEHPDIGPHIHDLLEIGYCFDGSGLFLIGDKIFTFKGGDAVVINTHEVHIARGSPGDTTSWGFLHLDPVRLLADNVGSYSDSLKLSQYCGAAFKNIIDGDEHPEITNCIRQILVEVRDRPKNYRAMVRSLTWRLMLLLNRYYNVNEAIDALQDYQDIERIVPALRFLNDNYSADVDMAKLAELCFTSESNFRKLFHRAMGCAPQPYLLRLRLNAACTLLKNSTTSILEIAQRCGYNNLSNFNRQFKERFGVSPRDYRNGRPEPQRQEPG</sequence>
<dbReference type="Gene3D" id="1.10.10.60">
    <property type="entry name" value="Homeodomain-like"/>
    <property type="match status" value="2"/>
</dbReference>
<dbReference type="InterPro" id="IPR018060">
    <property type="entry name" value="HTH_AraC"/>
</dbReference>
<keyword evidence="3" id="KW-0804">Transcription</keyword>
<evidence type="ECO:0000313" key="5">
    <source>
        <dbReference type="EMBL" id="MST95502.1"/>
    </source>
</evidence>
<keyword evidence="1" id="KW-0805">Transcription regulation</keyword>
<evidence type="ECO:0000256" key="2">
    <source>
        <dbReference type="ARBA" id="ARBA00023125"/>
    </source>
</evidence>
<organism evidence="5 6">
    <name type="scientific">Victivallis lenta</name>
    <dbReference type="NCBI Taxonomy" id="2606640"/>
    <lineage>
        <taxon>Bacteria</taxon>
        <taxon>Pseudomonadati</taxon>
        <taxon>Lentisphaerota</taxon>
        <taxon>Lentisphaeria</taxon>
        <taxon>Victivallales</taxon>
        <taxon>Victivallaceae</taxon>
        <taxon>Victivallis</taxon>
    </lineage>
</organism>
<accession>A0A844FXM6</accession>
<dbReference type="InterPro" id="IPR009057">
    <property type="entry name" value="Homeodomain-like_sf"/>
</dbReference>
<dbReference type="EMBL" id="VUNS01000001">
    <property type="protein sequence ID" value="MST95502.1"/>
    <property type="molecule type" value="Genomic_DNA"/>
</dbReference>
<keyword evidence="6" id="KW-1185">Reference proteome</keyword>
<dbReference type="GO" id="GO:0043565">
    <property type="term" value="F:sequence-specific DNA binding"/>
    <property type="evidence" value="ECO:0007669"/>
    <property type="project" value="InterPro"/>
</dbReference>
<feature type="domain" description="HTH araC/xylS-type" evidence="4">
    <location>
        <begin position="196"/>
        <end position="294"/>
    </location>
</feature>
<evidence type="ECO:0000256" key="1">
    <source>
        <dbReference type="ARBA" id="ARBA00023015"/>
    </source>
</evidence>
<evidence type="ECO:0000313" key="6">
    <source>
        <dbReference type="Proteomes" id="UP000435649"/>
    </source>
</evidence>
<dbReference type="SUPFAM" id="SSF51215">
    <property type="entry name" value="Regulatory protein AraC"/>
    <property type="match status" value="1"/>
</dbReference>
<evidence type="ECO:0000256" key="3">
    <source>
        <dbReference type="ARBA" id="ARBA00023163"/>
    </source>
</evidence>
<dbReference type="InterPro" id="IPR020449">
    <property type="entry name" value="Tscrpt_reg_AraC-type_HTH"/>
</dbReference>
<comment type="caution">
    <text evidence="5">The sequence shown here is derived from an EMBL/GenBank/DDBJ whole genome shotgun (WGS) entry which is preliminary data.</text>
</comment>
<dbReference type="PROSITE" id="PS01124">
    <property type="entry name" value="HTH_ARAC_FAMILY_2"/>
    <property type="match status" value="1"/>
</dbReference>
<dbReference type="InterPro" id="IPR014710">
    <property type="entry name" value="RmlC-like_jellyroll"/>
</dbReference>
<dbReference type="InterPro" id="IPR018062">
    <property type="entry name" value="HTH_AraC-typ_CS"/>
</dbReference>
<dbReference type="GO" id="GO:0003700">
    <property type="term" value="F:DNA-binding transcription factor activity"/>
    <property type="evidence" value="ECO:0007669"/>
    <property type="project" value="InterPro"/>
</dbReference>
<dbReference type="PANTHER" id="PTHR43280">
    <property type="entry name" value="ARAC-FAMILY TRANSCRIPTIONAL REGULATOR"/>
    <property type="match status" value="1"/>
</dbReference>
<reference evidence="5 6" key="1">
    <citation type="submission" date="2019-08" db="EMBL/GenBank/DDBJ databases">
        <title>In-depth cultivation of the pig gut microbiome towards novel bacterial diversity and tailored functional studies.</title>
        <authorList>
            <person name="Wylensek D."/>
            <person name="Hitch T.C.A."/>
            <person name="Clavel T."/>
        </authorList>
    </citation>
    <scope>NUCLEOTIDE SEQUENCE [LARGE SCALE GENOMIC DNA]</scope>
    <source>
        <strain evidence="5 6">BBE-744-WT-12</strain>
    </source>
</reference>
<dbReference type="Pfam" id="PF02311">
    <property type="entry name" value="AraC_binding"/>
    <property type="match status" value="1"/>
</dbReference>
<dbReference type="Gene3D" id="2.60.120.10">
    <property type="entry name" value="Jelly Rolls"/>
    <property type="match status" value="1"/>
</dbReference>
<dbReference type="Proteomes" id="UP000435649">
    <property type="component" value="Unassembled WGS sequence"/>
</dbReference>
<dbReference type="SMART" id="SM00342">
    <property type="entry name" value="HTH_ARAC"/>
    <property type="match status" value="1"/>
</dbReference>
<dbReference type="SUPFAM" id="SSF46689">
    <property type="entry name" value="Homeodomain-like"/>
    <property type="match status" value="2"/>
</dbReference>
<dbReference type="Pfam" id="PF12833">
    <property type="entry name" value="HTH_18"/>
    <property type="match status" value="1"/>
</dbReference>
<dbReference type="InterPro" id="IPR037923">
    <property type="entry name" value="HTH-like"/>
</dbReference>
<dbReference type="InterPro" id="IPR003313">
    <property type="entry name" value="AraC-bd"/>
</dbReference>
<dbReference type="PANTHER" id="PTHR43280:SF28">
    <property type="entry name" value="HTH-TYPE TRANSCRIPTIONAL ACTIVATOR RHAS"/>
    <property type="match status" value="1"/>
</dbReference>
<protein>
    <submittedName>
        <fullName evidence="5">AraC family transcriptional regulator</fullName>
    </submittedName>
</protein>
<keyword evidence="2" id="KW-0238">DNA-binding</keyword>
<name>A0A844FXM6_9BACT</name>
<gene>
    <name evidence="5" type="ORF">FYJ85_00375</name>
</gene>